<feature type="non-terminal residue" evidence="1">
    <location>
        <position position="1"/>
    </location>
</feature>
<dbReference type="AlphaFoldDB" id="A0A1B6GG15"/>
<gene>
    <name evidence="1" type="ORF">g.50411</name>
</gene>
<proteinExistence type="predicted"/>
<accession>A0A1B6GG15</accession>
<name>A0A1B6GG15_9HEMI</name>
<organism evidence="1">
    <name type="scientific">Cuerna arida</name>
    <dbReference type="NCBI Taxonomy" id="1464854"/>
    <lineage>
        <taxon>Eukaryota</taxon>
        <taxon>Metazoa</taxon>
        <taxon>Ecdysozoa</taxon>
        <taxon>Arthropoda</taxon>
        <taxon>Hexapoda</taxon>
        <taxon>Insecta</taxon>
        <taxon>Pterygota</taxon>
        <taxon>Neoptera</taxon>
        <taxon>Paraneoptera</taxon>
        <taxon>Hemiptera</taxon>
        <taxon>Auchenorrhyncha</taxon>
        <taxon>Membracoidea</taxon>
        <taxon>Cicadellidae</taxon>
        <taxon>Cicadellinae</taxon>
        <taxon>Proconiini</taxon>
        <taxon>Cuerna</taxon>
    </lineage>
</organism>
<dbReference type="EMBL" id="GECZ01008385">
    <property type="protein sequence ID" value="JAS61384.1"/>
    <property type="molecule type" value="Transcribed_RNA"/>
</dbReference>
<sequence length="139" mass="16037">PTATFEEVKRIMSGVVRPRSLPVVTETTTTFESTLPRGLNHRSEYGLMTSRNVQQSNILTRQYYGTTNMQSRNTETDSEPNLHSVPDTATLCNMVRKWNLRFDGRKDTDAISFLERLHELMDAYEVQQDRMLKALPELL</sequence>
<protein>
    <submittedName>
        <fullName evidence="1">Uncharacterized protein</fullName>
    </submittedName>
</protein>
<evidence type="ECO:0000313" key="1">
    <source>
        <dbReference type="EMBL" id="JAS61384.1"/>
    </source>
</evidence>
<feature type="non-terminal residue" evidence="1">
    <location>
        <position position="139"/>
    </location>
</feature>
<reference evidence="1" key="1">
    <citation type="submission" date="2015-11" db="EMBL/GenBank/DDBJ databases">
        <title>De novo transcriptome assembly of four potential Pierce s Disease insect vectors from Arizona vineyards.</title>
        <authorList>
            <person name="Tassone E.E."/>
        </authorList>
    </citation>
    <scope>NUCLEOTIDE SEQUENCE</scope>
</reference>